<gene>
    <name evidence="1" type="ORF">Rhe02_78350</name>
</gene>
<dbReference type="AlphaFoldDB" id="A0A8J3QF74"/>
<evidence type="ECO:0000313" key="1">
    <source>
        <dbReference type="EMBL" id="GIH09768.1"/>
    </source>
</evidence>
<reference evidence="1" key="1">
    <citation type="submission" date="2021-01" db="EMBL/GenBank/DDBJ databases">
        <title>Whole genome shotgun sequence of Rhizocola hellebori NBRC 109834.</title>
        <authorList>
            <person name="Komaki H."/>
            <person name="Tamura T."/>
        </authorList>
    </citation>
    <scope>NUCLEOTIDE SEQUENCE</scope>
    <source>
        <strain evidence="1">NBRC 109834</strain>
    </source>
</reference>
<dbReference type="EMBL" id="BONY01000076">
    <property type="protein sequence ID" value="GIH09768.1"/>
    <property type="molecule type" value="Genomic_DNA"/>
</dbReference>
<evidence type="ECO:0000313" key="2">
    <source>
        <dbReference type="Proteomes" id="UP000612899"/>
    </source>
</evidence>
<organism evidence="1 2">
    <name type="scientific">Rhizocola hellebori</name>
    <dbReference type="NCBI Taxonomy" id="1392758"/>
    <lineage>
        <taxon>Bacteria</taxon>
        <taxon>Bacillati</taxon>
        <taxon>Actinomycetota</taxon>
        <taxon>Actinomycetes</taxon>
        <taxon>Micromonosporales</taxon>
        <taxon>Micromonosporaceae</taxon>
        <taxon>Rhizocola</taxon>
    </lineage>
</organism>
<keyword evidence="2" id="KW-1185">Reference proteome</keyword>
<sequence length="113" mass="12693">MAHDDTAVNMDDVFKREPASWGLRGDPHVWRALREHLSGQDIPGSADEVASLLNRGFTELVGLDLLSYPASSVYVERYARGGMSSGMVDLDTWRRRLMPLLVKRAQRLLEAPQ</sequence>
<dbReference type="Proteomes" id="UP000612899">
    <property type="component" value="Unassembled WGS sequence"/>
</dbReference>
<protein>
    <submittedName>
        <fullName evidence="1">Uncharacterized protein</fullName>
    </submittedName>
</protein>
<comment type="caution">
    <text evidence="1">The sequence shown here is derived from an EMBL/GenBank/DDBJ whole genome shotgun (WGS) entry which is preliminary data.</text>
</comment>
<proteinExistence type="predicted"/>
<name>A0A8J3QF74_9ACTN</name>
<accession>A0A8J3QF74</accession>